<dbReference type="NCBIfam" id="NF009150">
    <property type="entry name" value="PRK12497.1-3"/>
    <property type="match status" value="1"/>
</dbReference>
<accession>A0A839XN33</accession>
<dbReference type="NCBIfam" id="TIGR00252">
    <property type="entry name" value="YraN family protein"/>
    <property type="match status" value="1"/>
</dbReference>
<dbReference type="Proteomes" id="UP000564573">
    <property type="component" value="Unassembled WGS sequence"/>
</dbReference>
<gene>
    <name evidence="4" type="ORF">FB384_000300</name>
</gene>
<dbReference type="InterPro" id="IPR011335">
    <property type="entry name" value="Restrct_endonuc-II-like"/>
</dbReference>
<keyword evidence="5" id="KW-1185">Reference proteome</keyword>
<proteinExistence type="inferred from homology"/>
<evidence type="ECO:0000313" key="5">
    <source>
        <dbReference type="Proteomes" id="UP000564573"/>
    </source>
</evidence>
<comment type="caution">
    <text evidence="4">The sequence shown here is derived from an EMBL/GenBank/DDBJ whole genome shotgun (WGS) entry which is preliminary data.</text>
</comment>
<dbReference type="NCBIfam" id="NF009154">
    <property type="entry name" value="PRK12497.3-3"/>
    <property type="match status" value="1"/>
</dbReference>
<feature type="region of interest" description="Disordered" evidence="3">
    <location>
        <begin position="1"/>
        <end position="21"/>
    </location>
</feature>
<dbReference type="AlphaFoldDB" id="A0A839XN33"/>
<protein>
    <recommendedName>
        <fullName evidence="2">UPF0102 protein FB384_000300</fullName>
    </recommendedName>
</protein>
<dbReference type="SUPFAM" id="SSF52980">
    <property type="entry name" value="Restriction endonuclease-like"/>
    <property type="match status" value="1"/>
</dbReference>
<evidence type="ECO:0000256" key="1">
    <source>
        <dbReference type="ARBA" id="ARBA00006738"/>
    </source>
</evidence>
<evidence type="ECO:0000256" key="2">
    <source>
        <dbReference type="HAMAP-Rule" id="MF_00048"/>
    </source>
</evidence>
<dbReference type="Gene3D" id="3.40.1350.10">
    <property type="match status" value="1"/>
</dbReference>
<evidence type="ECO:0000313" key="4">
    <source>
        <dbReference type="EMBL" id="MBB3661396.1"/>
    </source>
</evidence>
<dbReference type="PANTHER" id="PTHR34039">
    <property type="entry name" value="UPF0102 PROTEIN YRAN"/>
    <property type="match status" value="1"/>
</dbReference>
<keyword evidence="4" id="KW-0540">Nuclease</keyword>
<dbReference type="CDD" id="cd20736">
    <property type="entry name" value="PoNe_Nuclease"/>
    <property type="match status" value="1"/>
</dbReference>
<feature type="compositionally biased region" description="Basic and acidic residues" evidence="3">
    <location>
        <begin position="8"/>
        <end position="21"/>
    </location>
</feature>
<evidence type="ECO:0000256" key="3">
    <source>
        <dbReference type="SAM" id="MobiDB-lite"/>
    </source>
</evidence>
<comment type="similarity">
    <text evidence="1 2">Belongs to the UPF0102 family.</text>
</comment>
<dbReference type="GO" id="GO:0004519">
    <property type="term" value="F:endonuclease activity"/>
    <property type="evidence" value="ECO:0007669"/>
    <property type="project" value="UniProtKB-KW"/>
</dbReference>
<keyword evidence="4" id="KW-0378">Hydrolase</keyword>
<dbReference type="InterPro" id="IPR003509">
    <property type="entry name" value="UPF0102_YraN-like"/>
</dbReference>
<dbReference type="PANTHER" id="PTHR34039:SF1">
    <property type="entry name" value="UPF0102 PROTEIN YRAN"/>
    <property type="match status" value="1"/>
</dbReference>
<dbReference type="HAMAP" id="MF_00048">
    <property type="entry name" value="UPF0102"/>
    <property type="match status" value="1"/>
</dbReference>
<name>A0A839XN33_9PSEU</name>
<dbReference type="EMBL" id="JACIBS010000001">
    <property type="protein sequence ID" value="MBB3661396.1"/>
    <property type="molecule type" value="Genomic_DNA"/>
</dbReference>
<dbReference type="GO" id="GO:0003676">
    <property type="term" value="F:nucleic acid binding"/>
    <property type="evidence" value="ECO:0007669"/>
    <property type="project" value="InterPro"/>
</dbReference>
<dbReference type="InterPro" id="IPR011856">
    <property type="entry name" value="tRNA_endonuc-like_dom_sf"/>
</dbReference>
<keyword evidence="4" id="KW-0255">Endonuclease</keyword>
<sequence>MSITLRGRGNDSSRARGRRSHLDLGRRGEDLAARYLTERGLVVLSRNWRCREGELDIVATDRSTLVVCEVKTRSGHRFGDPAEAVTDDKQARIRRVTSRWLSEFQVGWCPIRFDVLSVDCTPGGEPTVRHIVGAF</sequence>
<dbReference type="Pfam" id="PF02021">
    <property type="entry name" value="UPF0102"/>
    <property type="match status" value="1"/>
</dbReference>
<organism evidence="4 5">
    <name type="scientific">Prauserella sediminis</name>
    <dbReference type="NCBI Taxonomy" id="577680"/>
    <lineage>
        <taxon>Bacteria</taxon>
        <taxon>Bacillati</taxon>
        <taxon>Actinomycetota</taxon>
        <taxon>Actinomycetes</taxon>
        <taxon>Pseudonocardiales</taxon>
        <taxon>Pseudonocardiaceae</taxon>
        <taxon>Prauserella</taxon>
        <taxon>Prauserella salsuginis group</taxon>
    </lineage>
</organism>
<reference evidence="4 5" key="1">
    <citation type="submission" date="2020-08" db="EMBL/GenBank/DDBJ databases">
        <title>Sequencing the genomes of 1000 actinobacteria strains.</title>
        <authorList>
            <person name="Klenk H.-P."/>
        </authorList>
    </citation>
    <scope>NUCLEOTIDE SEQUENCE [LARGE SCALE GENOMIC DNA]</scope>
    <source>
        <strain evidence="4 5">DSM 45267</strain>
    </source>
</reference>